<protein>
    <submittedName>
        <fullName evidence="1">Uncharacterized protein</fullName>
    </submittedName>
</protein>
<dbReference type="Proteomes" id="UP000053244">
    <property type="component" value="Unassembled WGS sequence"/>
</dbReference>
<organism evidence="1 2">
    <name type="scientific">Actinoplanes awajinensis subsp. mycoplanecinus</name>
    <dbReference type="NCBI Taxonomy" id="135947"/>
    <lineage>
        <taxon>Bacteria</taxon>
        <taxon>Bacillati</taxon>
        <taxon>Actinomycetota</taxon>
        <taxon>Actinomycetes</taxon>
        <taxon>Micromonosporales</taxon>
        <taxon>Micromonosporaceae</taxon>
        <taxon>Actinoplanes</taxon>
    </lineage>
</organism>
<evidence type="ECO:0000313" key="2">
    <source>
        <dbReference type="Proteomes" id="UP000053244"/>
    </source>
</evidence>
<proteinExistence type="predicted"/>
<reference evidence="1 2" key="1">
    <citation type="submission" date="2015-10" db="EMBL/GenBank/DDBJ databases">
        <authorList>
            <person name="Gilbert D.G."/>
        </authorList>
    </citation>
    <scope>NUCLEOTIDE SEQUENCE [LARGE SCALE GENOMIC DNA]</scope>
    <source>
        <strain evidence="1 2">NRRL B-16712</strain>
    </source>
</reference>
<comment type="caution">
    <text evidence="1">The sequence shown here is derived from an EMBL/GenBank/DDBJ whole genome shotgun (WGS) entry which is preliminary data.</text>
</comment>
<dbReference type="AlphaFoldDB" id="A0A101JIG8"/>
<evidence type="ECO:0000313" key="1">
    <source>
        <dbReference type="EMBL" id="KUL27021.1"/>
    </source>
</evidence>
<sequence>MALLVEVHVPLTPTPGLPPGEYPFPWIEQVEDFLVDLEEEGAAESCDEGTTFGDYFVFFLVGATEAGLLAASSRVAALKGVPAGSFALVTDTEAPEMGTGRRVGLPL</sequence>
<accession>A0A101JIG8</accession>
<gene>
    <name evidence="1" type="ORF">ADL15_36525</name>
</gene>
<name>A0A101JIG8_9ACTN</name>
<keyword evidence="2" id="KW-1185">Reference proteome</keyword>
<dbReference type="EMBL" id="LLZH01000302">
    <property type="protein sequence ID" value="KUL27021.1"/>
    <property type="molecule type" value="Genomic_DNA"/>
</dbReference>
<dbReference type="OrthoDB" id="3389824at2"/>